<feature type="non-terminal residue" evidence="1">
    <location>
        <position position="51"/>
    </location>
</feature>
<accession>A0A699WF27</accession>
<comment type="caution">
    <text evidence="1">The sequence shown here is derived from an EMBL/GenBank/DDBJ whole genome shotgun (WGS) entry which is preliminary data.</text>
</comment>
<organism evidence="1">
    <name type="scientific">Tanacetum cinerariifolium</name>
    <name type="common">Dalmatian daisy</name>
    <name type="synonym">Chrysanthemum cinerariifolium</name>
    <dbReference type="NCBI Taxonomy" id="118510"/>
    <lineage>
        <taxon>Eukaryota</taxon>
        <taxon>Viridiplantae</taxon>
        <taxon>Streptophyta</taxon>
        <taxon>Embryophyta</taxon>
        <taxon>Tracheophyta</taxon>
        <taxon>Spermatophyta</taxon>
        <taxon>Magnoliopsida</taxon>
        <taxon>eudicotyledons</taxon>
        <taxon>Gunneridae</taxon>
        <taxon>Pentapetalae</taxon>
        <taxon>asterids</taxon>
        <taxon>campanulids</taxon>
        <taxon>Asterales</taxon>
        <taxon>Asteraceae</taxon>
        <taxon>Asteroideae</taxon>
        <taxon>Anthemideae</taxon>
        <taxon>Anthemidinae</taxon>
        <taxon>Tanacetum</taxon>
    </lineage>
</organism>
<name>A0A699WF27_TANCI</name>
<evidence type="ECO:0000313" key="1">
    <source>
        <dbReference type="EMBL" id="GFD42944.1"/>
    </source>
</evidence>
<sequence>MVGLGKLFGIVPMRCRCTGKLGRGGLILEGNSGMGTVWEVRVLGFGRNGPS</sequence>
<reference evidence="1" key="1">
    <citation type="journal article" date="2019" name="Sci. Rep.">
        <title>Draft genome of Tanacetum cinerariifolium, the natural source of mosquito coil.</title>
        <authorList>
            <person name="Yamashiro T."/>
            <person name="Shiraishi A."/>
            <person name="Satake H."/>
            <person name="Nakayama K."/>
        </authorList>
    </citation>
    <scope>NUCLEOTIDE SEQUENCE</scope>
</reference>
<dbReference type="EMBL" id="BKCJ011586465">
    <property type="protein sequence ID" value="GFD42944.1"/>
    <property type="molecule type" value="Genomic_DNA"/>
</dbReference>
<proteinExistence type="predicted"/>
<protein>
    <submittedName>
        <fullName evidence="1">Uncharacterized protein</fullName>
    </submittedName>
</protein>
<gene>
    <name evidence="1" type="ORF">Tci_914913</name>
</gene>
<dbReference type="AlphaFoldDB" id="A0A699WF27"/>